<dbReference type="SUPFAM" id="SSF53850">
    <property type="entry name" value="Periplasmic binding protein-like II"/>
    <property type="match status" value="1"/>
</dbReference>
<dbReference type="InterPro" id="IPR050490">
    <property type="entry name" value="Bact_solute-bd_prot1"/>
</dbReference>
<comment type="caution">
    <text evidence="1">The sequence shown here is derived from an EMBL/GenBank/DDBJ whole genome shotgun (WGS) entry which is preliminary data.</text>
</comment>
<reference evidence="1 2" key="1">
    <citation type="submission" date="2019-10" db="EMBL/GenBank/DDBJ databases">
        <title>Description of Paenibacillus terrestris sp. nov.</title>
        <authorList>
            <person name="Carlier A."/>
            <person name="Qi S."/>
        </authorList>
    </citation>
    <scope>NUCLEOTIDE SEQUENCE [LARGE SCALE GENOMIC DNA]</scope>
    <source>
        <strain evidence="1 2">LMG 31458</strain>
    </source>
</reference>
<dbReference type="Gene3D" id="3.40.190.10">
    <property type="entry name" value="Periplasmic binding protein-like II"/>
    <property type="match status" value="1"/>
</dbReference>
<dbReference type="Proteomes" id="UP000616779">
    <property type="component" value="Unassembled WGS sequence"/>
</dbReference>
<dbReference type="EMBL" id="WHOA01000004">
    <property type="protein sequence ID" value="NOU69861.1"/>
    <property type="molecule type" value="Genomic_DNA"/>
</dbReference>
<dbReference type="CDD" id="cd14489">
    <property type="entry name" value="CBM_SBP_bac_1_like"/>
    <property type="match status" value="1"/>
</dbReference>
<protein>
    <submittedName>
        <fullName evidence="1">Extracellular solute-binding protein</fullName>
    </submittedName>
</protein>
<dbReference type="PANTHER" id="PTHR43649:SF27">
    <property type="entry name" value="EXTRACELLULAR SOLUTE-BINDING PROTEIN FAMILY 1"/>
    <property type="match status" value="1"/>
</dbReference>
<dbReference type="PANTHER" id="PTHR43649">
    <property type="entry name" value="ARABINOSE-BINDING PROTEIN-RELATED"/>
    <property type="match status" value="1"/>
</dbReference>
<keyword evidence="2" id="KW-1185">Reference proteome</keyword>
<proteinExistence type="predicted"/>
<dbReference type="InterPro" id="IPR006059">
    <property type="entry name" value="SBP"/>
</dbReference>
<dbReference type="Gene3D" id="2.60.120.260">
    <property type="entry name" value="Galactose-binding domain-like"/>
    <property type="match status" value="2"/>
</dbReference>
<dbReference type="RefSeq" id="WP_171639832.1">
    <property type="nucleotide sequence ID" value="NZ_WHOA01000004.1"/>
</dbReference>
<accession>A0ABX1XP86</accession>
<name>A0ABX1XP86_9BACL</name>
<evidence type="ECO:0000313" key="1">
    <source>
        <dbReference type="EMBL" id="NOU69861.1"/>
    </source>
</evidence>
<dbReference type="Pfam" id="PF13416">
    <property type="entry name" value="SBP_bac_8"/>
    <property type="match status" value="1"/>
</dbReference>
<evidence type="ECO:0000313" key="2">
    <source>
        <dbReference type="Proteomes" id="UP000616779"/>
    </source>
</evidence>
<sequence length="983" mass="111474">MRRAFAKVFLIFVLFFATGFVPYQWLGGGSRQIASAEERPISGTALSALADTYKKGSYAEYLARYKQSTRPSAETVIPTEQFRSAQGMNVSVLDNYQGENGKSILTSDTGSIEWQFTVEQEGMYNIGIQYYTVSGKDSDIERELRIDGSVPFAEAKSITFQRIWKNDKNEFERDEQGNDLVPSQVEEPMWQASLLKDATGFNEDPYLFYFSKGKHSIMFTSVREPLIIHSLNLTNSATTPSYDTLASTYTQKGYQLAKDVMLQVQGERALYKSSPTLLPYNDRSSPAIEPYHVSKLRNNAMGGWAWRLPGQWIEWEVDVPGDGLYQIAVKNHQNYLRGMASLRTMYIDGKMPFQELQHVGFPFNSEWQTTVIGQDAEHPYLFYFTKGKHKVRLEVTLGDLAPILNAVETSILDLNALYRKIISFTGTVPDSFRDYQLEQRIPEMAGEFRKQSDLLHKITKLIQGQNGKNDERTAMLNTLAYQLSDMADRPDTVPSRIDQFKTNVGGLGAWLLSVNEQPLAVDYLTLSSPQAKLPNPEATAWQKFKSSSAAFFASFFENYDQLSNTKEGADSVSVWVTSARDQAQTIKKLIDESFTPKTGIKINLKLVSADILLPSTVAGKGPDVALQAPNDLPVNYASRNAMQDLSVFPDFNSVKSRFSESSMVPYEFSGSYYALPETQTFPVLFYRKDILEDELKMKPPQTWEDVYDLLPTLQKHNLQFGLPQKPLNTFGNDLETRDIITLPPNPALAMFLYQHDGQFYKNDGASSGLDSETGIKEFKQWTDFYVNYKIPIAADFANRFRTGEMPIGIADYTMYNKLSVFAPEIKGLWEFAPVPGTKKPDGSLRRDVGSGGSGVVMFKRTKNKDAAWKFMEWWTSKETQIAFGRQMEIRMGSSARYPTANMEALAALPWPSRDFDRLKEQMKWVKGIPEVPGGYLTGRNIDNAFRRVVVQGDDPRETMDYYVRYINDEIALKRKEFNLPYEK</sequence>
<gene>
    <name evidence="1" type="ORF">GC098_00135</name>
</gene>
<organism evidence="1 2">
    <name type="scientific">Paenibacillus phytorum</name>
    <dbReference type="NCBI Taxonomy" id="2654977"/>
    <lineage>
        <taxon>Bacteria</taxon>
        <taxon>Bacillati</taxon>
        <taxon>Bacillota</taxon>
        <taxon>Bacilli</taxon>
        <taxon>Bacillales</taxon>
        <taxon>Paenibacillaceae</taxon>
        <taxon>Paenibacillus</taxon>
    </lineage>
</organism>